<dbReference type="Pfam" id="PF07238">
    <property type="entry name" value="PilZ"/>
    <property type="match status" value="1"/>
</dbReference>
<name>A0A7X2MXV0_9CLOT</name>
<dbReference type="Proteomes" id="UP000460287">
    <property type="component" value="Unassembled WGS sequence"/>
</dbReference>
<proteinExistence type="predicted"/>
<dbReference type="SUPFAM" id="SSF141371">
    <property type="entry name" value="PilZ domain-like"/>
    <property type="match status" value="1"/>
</dbReference>
<protein>
    <submittedName>
        <fullName evidence="3">Pilus assembly protein PilZ</fullName>
    </submittedName>
</protein>
<evidence type="ECO:0000313" key="3">
    <source>
        <dbReference type="EMBL" id="MSR91093.1"/>
    </source>
</evidence>
<accession>A0A7X2MXV0</accession>
<feature type="domain" description="Type III secretion system flagellar brake protein YcgR PilZN" evidence="2">
    <location>
        <begin position="7"/>
        <end position="88"/>
    </location>
</feature>
<sequence length="208" mass="24428">MANFEIKINDNIEVLYNKEIYKSKIQDVEDDSISIYLPGSEGKYLPLEIGEETHIVYYGERDRVYSFKCKVIKRSADGAVRLLTLGKPYDIERIQRRNFVRVSYLESVQYRINEDSSSITFKNATMIDLSGGGLKFRTADKIEKEELITLRLKYHDNEIFIKSKVVRRNTNDNGDYTYGVEFIDISEMDREKIIQLVFQIMRKHNEVI</sequence>
<evidence type="ECO:0000259" key="2">
    <source>
        <dbReference type="Pfam" id="PF12945"/>
    </source>
</evidence>
<dbReference type="InterPro" id="IPR009926">
    <property type="entry name" value="T3SS_YcgR_PilZN"/>
</dbReference>
<dbReference type="RefSeq" id="WP_154530974.1">
    <property type="nucleotide sequence ID" value="NZ_JAXFSD010000131.1"/>
</dbReference>
<dbReference type="GO" id="GO:0035438">
    <property type="term" value="F:cyclic-di-GMP binding"/>
    <property type="evidence" value="ECO:0007669"/>
    <property type="project" value="InterPro"/>
</dbReference>
<organism evidence="3 4">
    <name type="scientific">Inconstantimicrobium porci</name>
    <dbReference type="NCBI Taxonomy" id="2652291"/>
    <lineage>
        <taxon>Bacteria</taxon>
        <taxon>Bacillati</taxon>
        <taxon>Bacillota</taxon>
        <taxon>Clostridia</taxon>
        <taxon>Eubacteriales</taxon>
        <taxon>Clostridiaceae</taxon>
        <taxon>Inconstantimicrobium</taxon>
    </lineage>
</organism>
<feature type="domain" description="PilZ" evidence="1">
    <location>
        <begin position="95"/>
        <end position="199"/>
    </location>
</feature>
<dbReference type="InterPro" id="IPR009875">
    <property type="entry name" value="PilZ_domain"/>
</dbReference>
<gene>
    <name evidence="3" type="ORF">FYJ33_06640</name>
</gene>
<dbReference type="EMBL" id="VULX01000007">
    <property type="protein sequence ID" value="MSR91093.1"/>
    <property type="molecule type" value="Genomic_DNA"/>
</dbReference>
<reference evidence="3 4" key="1">
    <citation type="submission" date="2019-08" db="EMBL/GenBank/DDBJ databases">
        <title>In-depth cultivation of the pig gut microbiome towards novel bacterial diversity and tailored functional studies.</title>
        <authorList>
            <person name="Wylensek D."/>
            <person name="Hitch T.C.A."/>
            <person name="Clavel T."/>
        </authorList>
    </citation>
    <scope>NUCLEOTIDE SEQUENCE [LARGE SCALE GENOMIC DNA]</scope>
    <source>
        <strain evidence="3 4">WCA-383-APC-5B</strain>
    </source>
</reference>
<dbReference type="Gene3D" id="2.40.10.220">
    <property type="entry name" value="predicted glycosyltransferase like domains"/>
    <property type="match status" value="1"/>
</dbReference>
<dbReference type="AlphaFoldDB" id="A0A7X2MXV0"/>
<evidence type="ECO:0000313" key="4">
    <source>
        <dbReference type="Proteomes" id="UP000460287"/>
    </source>
</evidence>
<comment type="caution">
    <text evidence="3">The sequence shown here is derived from an EMBL/GenBank/DDBJ whole genome shotgun (WGS) entry which is preliminary data.</text>
</comment>
<evidence type="ECO:0000259" key="1">
    <source>
        <dbReference type="Pfam" id="PF07238"/>
    </source>
</evidence>
<dbReference type="Pfam" id="PF12945">
    <property type="entry name" value="PilZNR"/>
    <property type="match status" value="1"/>
</dbReference>
<keyword evidence="4" id="KW-1185">Reference proteome</keyword>